<protein>
    <recommendedName>
        <fullName evidence="2">Phage FDXHR zinc binding domain-containing protein</fullName>
    </recommendedName>
</protein>
<accession>Q0RBF3</accession>
<sequence length="135" mass="14507">MRDACAGLRQDGRVPPRRSTSPRAIPAAVSSPRRPRAISVTLHSDPDQPGRQPTLPIQVPRRRQPEAGAHIAVTASCAGCDTRWTDPVTTHCGSCHQSWPSVQGFDDHLVECPAHPVIAARRVKREAEQSGVGAA</sequence>
<dbReference type="InterPro" id="IPR058158">
    <property type="entry name" value="Phage_zn-bd_3"/>
</dbReference>
<proteinExistence type="predicted"/>
<reference evidence="3 4" key="1">
    <citation type="journal article" date="2007" name="Genome Res.">
        <title>Genome characteristics of facultatively symbiotic Frankia sp. strains reflect host range and host plant biogeography.</title>
        <authorList>
            <person name="Normand P."/>
            <person name="Lapierre P."/>
            <person name="Tisa L.S."/>
            <person name="Gogarten J.P."/>
            <person name="Alloisio N."/>
            <person name="Bagnarol E."/>
            <person name="Bassi C.A."/>
            <person name="Berry A.M."/>
            <person name="Bickhart D.M."/>
            <person name="Choisne N."/>
            <person name="Couloux A."/>
            <person name="Cournoyer B."/>
            <person name="Cruveiller S."/>
            <person name="Daubin V."/>
            <person name="Demange N."/>
            <person name="Francino M.P."/>
            <person name="Goltsman E."/>
            <person name="Huang Y."/>
            <person name="Kopp O.R."/>
            <person name="Labarre L."/>
            <person name="Lapidus A."/>
            <person name="Lavire C."/>
            <person name="Marechal J."/>
            <person name="Martinez M."/>
            <person name="Mastronunzio J.E."/>
            <person name="Mullin B.C."/>
            <person name="Niemann J."/>
            <person name="Pujic P."/>
            <person name="Rawnsley T."/>
            <person name="Rouy Z."/>
            <person name="Schenowitz C."/>
            <person name="Sellstedt A."/>
            <person name="Tavares F."/>
            <person name="Tomkins J.P."/>
            <person name="Vallenet D."/>
            <person name="Valverde C."/>
            <person name="Wall L.G."/>
            <person name="Wang Y."/>
            <person name="Medigue C."/>
            <person name="Benson D.R."/>
        </authorList>
    </citation>
    <scope>NUCLEOTIDE SEQUENCE [LARGE SCALE GENOMIC DNA]</scope>
    <source>
        <strain evidence="4">DSM 45986 / CECT 9034 / ACN14a</strain>
    </source>
</reference>
<dbReference type="Proteomes" id="UP000000657">
    <property type="component" value="Chromosome"/>
</dbReference>
<evidence type="ECO:0000313" key="3">
    <source>
        <dbReference type="EMBL" id="CAJ65233.1"/>
    </source>
</evidence>
<organism evidence="3 4">
    <name type="scientific">Frankia alni (strain DSM 45986 / CECT 9034 / ACN14a)</name>
    <dbReference type="NCBI Taxonomy" id="326424"/>
    <lineage>
        <taxon>Bacteria</taxon>
        <taxon>Bacillati</taxon>
        <taxon>Actinomycetota</taxon>
        <taxon>Actinomycetes</taxon>
        <taxon>Frankiales</taxon>
        <taxon>Frankiaceae</taxon>
        <taxon>Frankia</taxon>
    </lineage>
</organism>
<dbReference type="AlphaFoldDB" id="Q0RBF3"/>
<dbReference type="HOGENOM" id="CLU_1882714_0_0_11"/>
<dbReference type="KEGG" id="fal:FRAAL6610"/>
<evidence type="ECO:0000313" key="4">
    <source>
        <dbReference type="Proteomes" id="UP000000657"/>
    </source>
</evidence>
<gene>
    <name evidence="3" type="ordered locus">FRAAL6610</name>
</gene>
<evidence type="ECO:0000259" key="2">
    <source>
        <dbReference type="Pfam" id="PF24071"/>
    </source>
</evidence>
<dbReference type="STRING" id="326424.FRAAL6610"/>
<keyword evidence="4" id="KW-1185">Reference proteome</keyword>
<feature type="region of interest" description="Disordered" evidence="1">
    <location>
        <begin position="1"/>
        <end position="56"/>
    </location>
</feature>
<feature type="domain" description="Phage FDXHR zinc binding" evidence="2">
    <location>
        <begin position="76"/>
        <end position="112"/>
    </location>
</feature>
<dbReference type="Pfam" id="PF24071">
    <property type="entry name" value="Phage_zn_bind_3"/>
    <property type="match status" value="1"/>
</dbReference>
<name>Q0RBF3_FRAAA</name>
<dbReference type="EMBL" id="CT573213">
    <property type="protein sequence ID" value="CAJ65233.1"/>
    <property type="molecule type" value="Genomic_DNA"/>
</dbReference>
<evidence type="ECO:0000256" key="1">
    <source>
        <dbReference type="SAM" id="MobiDB-lite"/>
    </source>
</evidence>